<dbReference type="GO" id="GO:0006888">
    <property type="term" value="P:endoplasmic reticulum to Golgi vesicle-mediated transport"/>
    <property type="evidence" value="ECO:0007669"/>
    <property type="project" value="TreeGrafter"/>
</dbReference>
<dbReference type="OrthoDB" id="2013972at2759"/>
<evidence type="ECO:0000256" key="11">
    <source>
        <dbReference type="PROSITE-ProRule" id="PRU00221"/>
    </source>
</evidence>
<evidence type="ECO:0000256" key="1">
    <source>
        <dbReference type="ARBA" id="ARBA00004389"/>
    </source>
</evidence>
<keyword evidence="2" id="KW-0813">Transport</keyword>
<dbReference type="SUPFAM" id="SSF50978">
    <property type="entry name" value="WD40 repeat-like"/>
    <property type="match status" value="1"/>
</dbReference>
<keyword evidence="5" id="KW-0677">Repeat</keyword>
<evidence type="ECO:0000256" key="9">
    <source>
        <dbReference type="ARBA" id="ARBA00022989"/>
    </source>
</evidence>
<keyword evidence="9 12" id="KW-1133">Transmembrane helix</keyword>
<dbReference type="PANTHER" id="PTHR23284">
    <property type="entry name" value="PROLACTIN REGULATORY ELEMENT BINDING PROTEIN"/>
    <property type="match status" value="1"/>
</dbReference>
<sequence>MAPQDKSQQIAQLSMPSYCIKPVGLRHFLVGGGGGAAKTGVKNEIQIFLLTYNSLSSIKSSALPHLRAKLTASIDTQLRCNMNCDVLSIQAEDGSPMFISAVGQDEFCQLYLAKGYELVGEEEDELESPSRLSLNFKPIFKLRTDHANSDPYQKCIRFDRSQSQTLRIATGGTDGHVRVWNVGEIINNPDPRIDYKPVVEFRVVNENKVEVDDLDFSLCGRYIATVSAKESAIWDSQSGKKLSPLNVPSHLAKDFKVRSIRFTDWGRQSAVFAVAFQQRQRTSKQVSYIGLFGFHPEKKGIQGYELNQVCKEAVSCLCINPKSQHLAIGTMEGSVYCFNSRLQPIYTAPQSHKSFVTAVEFLPDYQLETSAKGPPKKLPGPGADAKCTILSLSVDQAIKAHLVPWPRPTPLTQSLAKFAIYSLILYILTYVLLVY</sequence>
<organism evidence="13 14">
    <name type="scientific">Bursaphelenchus xylophilus</name>
    <name type="common">Pinewood nematode worm</name>
    <name type="synonym">Aphelenchoides xylophilus</name>
    <dbReference type="NCBI Taxonomy" id="6326"/>
    <lineage>
        <taxon>Eukaryota</taxon>
        <taxon>Metazoa</taxon>
        <taxon>Ecdysozoa</taxon>
        <taxon>Nematoda</taxon>
        <taxon>Chromadorea</taxon>
        <taxon>Rhabditida</taxon>
        <taxon>Tylenchina</taxon>
        <taxon>Tylenchomorpha</taxon>
        <taxon>Aphelenchoidea</taxon>
        <taxon>Aphelenchoididae</taxon>
        <taxon>Bursaphelenchus</taxon>
    </lineage>
</organism>
<dbReference type="InterPro" id="IPR036322">
    <property type="entry name" value="WD40_repeat_dom_sf"/>
</dbReference>
<dbReference type="SMART" id="SM00320">
    <property type="entry name" value="WD40"/>
    <property type="match status" value="4"/>
</dbReference>
<dbReference type="InterPro" id="IPR001680">
    <property type="entry name" value="WD40_rpt"/>
</dbReference>
<keyword evidence="4 12" id="KW-0812">Transmembrane</keyword>
<dbReference type="GO" id="GO:0015031">
    <property type="term" value="P:protein transport"/>
    <property type="evidence" value="ECO:0007669"/>
    <property type="project" value="UniProtKB-KW"/>
</dbReference>
<comment type="caution">
    <text evidence="13">The sequence shown here is derived from an EMBL/GenBank/DDBJ whole genome shotgun (WGS) entry which is preliminary data.</text>
</comment>
<dbReference type="AlphaFoldDB" id="A0A7I8X3W7"/>
<comment type="subcellular location">
    <subcellularLocation>
        <location evidence="1">Endoplasmic reticulum membrane</location>
        <topology evidence="1">Single-pass membrane protein</topology>
    </subcellularLocation>
</comment>
<evidence type="ECO:0000256" key="7">
    <source>
        <dbReference type="ARBA" id="ARBA00022892"/>
    </source>
</evidence>
<feature type="repeat" description="WD" evidence="11">
    <location>
        <begin position="168"/>
        <end position="182"/>
    </location>
</feature>
<feature type="transmembrane region" description="Helical" evidence="12">
    <location>
        <begin position="415"/>
        <end position="434"/>
    </location>
</feature>
<keyword evidence="7" id="KW-0931">ER-Golgi transport</keyword>
<dbReference type="Proteomes" id="UP000659654">
    <property type="component" value="Unassembled WGS sequence"/>
</dbReference>
<name>A0A7I8X3W7_BURXY</name>
<dbReference type="Pfam" id="PF00400">
    <property type="entry name" value="WD40"/>
    <property type="match status" value="2"/>
</dbReference>
<evidence type="ECO:0000313" key="13">
    <source>
        <dbReference type="EMBL" id="CAD5233540.1"/>
    </source>
</evidence>
<dbReference type="Gene3D" id="2.130.10.10">
    <property type="entry name" value="YVTN repeat-like/Quinoprotein amine dehydrogenase"/>
    <property type="match status" value="1"/>
</dbReference>
<evidence type="ECO:0000256" key="12">
    <source>
        <dbReference type="SAM" id="Phobius"/>
    </source>
</evidence>
<evidence type="ECO:0000256" key="2">
    <source>
        <dbReference type="ARBA" id="ARBA00022448"/>
    </source>
</evidence>
<keyword evidence="8" id="KW-0653">Protein transport</keyword>
<keyword evidence="10 12" id="KW-0472">Membrane</keyword>
<keyword evidence="6" id="KW-0256">Endoplasmic reticulum</keyword>
<evidence type="ECO:0000256" key="6">
    <source>
        <dbReference type="ARBA" id="ARBA00022824"/>
    </source>
</evidence>
<dbReference type="GO" id="GO:0003400">
    <property type="term" value="P:regulation of COPII vesicle coating"/>
    <property type="evidence" value="ECO:0007669"/>
    <property type="project" value="TreeGrafter"/>
</dbReference>
<evidence type="ECO:0000313" key="14">
    <source>
        <dbReference type="Proteomes" id="UP000659654"/>
    </source>
</evidence>
<dbReference type="EMBL" id="CAJFCV020000006">
    <property type="protein sequence ID" value="CAG9128784.1"/>
    <property type="molecule type" value="Genomic_DNA"/>
</dbReference>
<proteinExistence type="predicted"/>
<dbReference type="InterPro" id="IPR015943">
    <property type="entry name" value="WD40/YVTN_repeat-like_dom_sf"/>
</dbReference>
<evidence type="ECO:0000256" key="3">
    <source>
        <dbReference type="ARBA" id="ARBA00022574"/>
    </source>
</evidence>
<gene>
    <name evidence="13" type="ORF">BXYJ_LOCUS13631</name>
</gene>
<protein>
    <submittedName>
        <fullName evidence="13">(pine wood nematode) hypothetical protein</fullName>
    </submittedName>
</protein>
<evidence type="ECO:0000256" key="5">
    <source>
        <dbReference type="ARBA" id="ARBA00022737"/>
    </source>
</evidence>
<dbReference type="PROSITE" id="PS50082">
    <property type="entry name" value="WD_REPEATS_2"/>
    <property type="match status" value="1"/>
</dbReference>
<reference evidence="13" key="1">
    <citation type="submission" date="2020-09" db="EMBL/GenBank/DDBJ databases">
        <authorList>
            <person name="Kikuchi T."/>
        </authorList>
    </citation>
    <scope>NUCLEOTIDE SEQUENCE</scope>
    <source>
        <strain evidence="13">Ka4C1</strain>
    </source>
</reference>
<keyword evidence="14" id="KW-1185">Reference proteome</keyword>
<evidence type="ECO:0000256" key="8">
    <source>
        <dbReference type="ARBA" id="ARBA00022927"/>
    </source>
</evidence>
<evidence type="ECO:0000256" key="4">
    <source>
        <dbReference type="ARBA" id="ARBA00022692"/>
    </source>
</evidence>
<dbReference type="GO" id="GO:0005085">
    <property type="term" value="F:guanyl-nucleotide exchange factor activity"/>
    <property type="evidence" value="ECO:0007669"/>
    <property type="project" value="InterPro"/>
</dbReference>
<dbReference type="Proteomes" id="UP000582659">
    <property type="component" value="Unassembled WGS sequence"/>
</dbReference>
<dbReference type="SMR" id="A0A7I8X3W7"/>
<evidence type="ECO:0000256" key="10">
    <source>
        <dbReference type="ARBA" id="ARBA00023136"/>
    </source>
</evidence>
<accession>A0A7I8X3W7</accession>
<dbReference type="EMBL" id="CAJFDI010000006">
    <property type="protein sequence ID" value="CAD5233540.1"/>
    <property type="molecule type" value="Genomic_DNA"/>
</dbReference>
<dbReference type="GO" id="GO:0005789">
    <property type="term" value="C:endoplasmic reticulum membrane"/>
    <property type="evidence" value="ECO:0007669"/>
    <property type="project" value="UniProtKB-SubCell"/>
</dbReference>
<keyword evidence="3 11" id="KW-0853">WD repeat</keyword>
<dbReference type="InterPro" id="IPR045260">
    <property type="entry name" value="Sec12-like"/>
</dbReference>
<dbReference type="PANTHER" id="PTHR23284:SF0">
    <property type="entry name" value="PROLACTIN REGULATORY ELEMENT-BINDING PROTEIN"/>
    <property type="match status" value="1"/>
</dbReference>